<keyword evidence="1" id="KW-1133">Transmembrane helix</keyword>
<evidence type="ECO:0008006" key="3">
    <source>
        <dbReference type="Google" id="ProtNLM"/>
    </source>
</evidence>
<feature type="transmembrane region" description="Helical" evidence="1">
    <location>
        <begin position="30"/>
        <end position="50"/>
    </location>
</feature>
<comment type="caution">
    <text evidence="2">The sequence shown here is derived from an EMBL/GenBank/DDBJ whole genome shotgun (WGS) entry which is preliminary data.</text>
</comment>
<sequence>MKNLMILIVFAVLVLVGVQRIENLAAGLVLLMRIVFPFILGGAMAFLLNLPMRFLENKIFVKTKKKSW</sequence>
<organism evidence="2">
    <name type="scientific">gut metagenome</name>
    <dbReference type="NCBI Taxonomy" id="749906"/>
    <lineage>
        <taxon>unclassified sequences</taxon>
        <taxon>metagenomes</taxon>
        <taxon>organismal metagenomes</taxon>
    </lineage>
</organism>
<gene>
    <name evidence="2" type="ORF">EVA_11202</name>
</gene>
<dbReference type="EMBL" id="AMCI01003267">
    <property type="protein sequence ID" value="EJX00694.1"/>
    <property type="molecule type" value="Genomic_DNA"/>
</dbReference>
<dbReference type="AlphaFoldDB" id="J9G1H4"/>
<reference evidence="2" key="1">
    <citation type="journal article" date="2012" name="PLoS ONE">
        <title>Gene sets for utilization of primary and secondary nutrition supplies in the distal gut of endangered iberian lynx.</title>
        <authorList>
            <person name="Alcaide M."/>
            <person name="Messina E."/>
            <person name="Richter M."/>
            <person name="Bargiela R."/>
            <person name="Peplies J."/>
            <person name="Huws S.A."/>
            <person name="Newbold C.J."/>
            <person name="Golyshin P.N."/>
            <person name="Simon M.A."/>
            <person name="Lopez G."/>
            <person name="Yakimov M.M."/>
            <person name="Ferrer M."/>
        </authorList>
    </citation>
    <scope>NUCLEOTIDE SEQUENCE</scope>
</reference>
<accession>J9G1H4</accession>
<keyword evidence="1" id="KW-0472">Membrane</keyword>
<name>J9G1H4_9ZZZZ</name>
<evidence type="ECO:0000313" key="2">
    <source>
        <dbReference type="EMBL" id="EJX00694.1"/>
    </source>
</evidence>
<keyword evidence="1" id="KW-0812">Transmembrane</keyword>
<protein>
    <recommendedName>
        <fullName evidence="3">Permease</fullName>
    </recommendedName>
</protein>
<proteinExistence type="predicted"/>
<evidence type="ECO:0000256" key="1">
    <source>
        <dbReference type="SAM" id="Phobius"/>
    </source>
</evidence>